<proteinExistence type="inferred from homology"/>
<evidence type="ECO:0000313" key="4">
    <source>
        <dbReference type="EMBL" id="SFN56789.1"/>
    </source>
</evidence>
<comment type="caution">
    <text evidence="2">Lacks conserved residue(s) required for the propagation of feature annotation.</text>
</comment>
<dbReference type="OrthoDB" id="9809878at2"/>
<evidence type="ECO:0000256" key="2">
    <source>
        <dbReference type="HAMAP-Rule" id="MF_00984"/>
    </source>
</evidence>
<dbReference type="InterPro" id="IPR012340">
    <property type="entry name" value="NA-bd_OB-fold"/>
</dbReference>
<comment type="subunit">
    <text evidence="2">Homotetramer.</text>
</comment>
<dbReference type="PROSITE" id="PS50935">
    <property type="entry name" value="SSB"/>
    <property type="match status" value="1"/>
</dbReference>
<dbReference type="CDD" id="cd04496">
    <property type="entry name" value="SSB_OBF"/>
    <property type="match status" value="1"/>
</dbReference>
<dbReference type="EMBL" id="FOUZ01000015">
    <property type="protein sequence ID" value="SFN56789.1"/>
    <property type="molecule type" value="Genomic_DNA"/>
</dbReference>
<dbReference type="RefSeq" id="WP_092909507.1">
    <property type="nucleotide sequence ID" value="NZ_FOUZ01000015.1"/>
</dbReference>
<dbReference type="STRING" id="684065.SAMN05421738_11537"/>
<gene>
    <name evidence="4" type="ORF">SAMN05421738_11537</name>
</gene>
<dbReference type="PIRSF" id="PIRSF002070">
    <property type="entry name" value="SSB"/>
    <property type="match status" value="1"/>
</dbReference>
<keyword evidence="1 2" id="KW-0238">DNA-binding</keyword>
<dbReference type="GO" id="GO:0009295">
    <property type="term" value="C:nucleoid"/>
    <property type="evidence" value="ECO:0007669"/>
    <property type="project" value="TreeGrafter"/>
</dbReference>
<dbReference type="AlphaFoldDB" id="A0A1I5A3H5"/>
<dbReference type="HAMAP" id="MF_00984">
    <property type="entry name" value="SSB"/>
    <property type="match status" value="1"/>
</dbReference>
<dbReference type="Gene3D" id="2.40.50.140">
    <property type="entry name" value="Nucleic acid-binding proteins"/>
    <property type="match status" value="1"/>
</dbReference>
<evidence type="ECO:0000313" key="5">
    <source>
        <dbReference type="Proteomes" id="UP000199149"/>
    </source>
</evidence>
<dbReference type="SUPFAM" id="SSF50249">
    <property type="entry name" value="Nucleic acid-binding proteins"/>
    <property type="match status" value="1"/>
</dbReference>
<keyword evidence="5" id="KW-1185">Reference proteome</keyword>
<dbReference type="GO" id="GO:0006260">
    <property type="term" value="P:DNA replication"/>
    <property type="evidence" value="ECO:0007669"/>
    <property type="project" value="InterPro"/>
</dbReference>
<dbReference type="Pfam" id="PF00436">
    <property type="entry name" value="SSB"/>
    <property type="match status" value="1"/>
</dbReference>
<evidence type="ECO:0000256" key="3">
    <source>
        <dbReference type="PIRNR" id="PIRNR002070"/>
    </source>
</evidence>
<dbReference type="InterPro" id="IPR000424">
    <property type="entry name" value="Primosome_PriB/ssb"/>
</dbReference>
<sequence>MSTLRNSVRLIGNVGNNPEVKTLENDKKFAKFSLATNEGYTNSKGEKIQQTIWHNIVAYGSIVNVIEQHIEKGKQLAVEGKLTYREYLDKEKQQKTITEIVIDEIVLL</sequence>
<evidence type="ECO:0000256" key="1">
    <source>
        <dbReference type="ARBA" id="ARBA00023125"/>
    </source>
</evidence>
<protein>
    <recommendedName>
        <fullName evidence="2 3">Single-stranded DNA-binding protein</fullName>
        <shortName evidence="2">SSB</shortName>
    </recommendedName>
</protein>
<dbReference type="GO" id="GO:0003697">
    <property type="term" value="F:single-stranded DNA binding"/>
    <property type="evidence" value="ECO:0007669"/>
    <property type="project" value="UniProtKB-UniRule"/>
</dbReference>
<reference evidence="5" key="1">
    <citation type="submission" date="2016-10" db="EMBL/GenBank/DDBJ databases">
        <authorList>
            <person name="Varghese N."/>
            <person name="Submissions S."/>
        </authorList>
    </citation>
    <scope>NUCLEOTIDE SEQUENCE [LARGE SCALE GENOMIC DNA]</scope>
    <source>
        <strain evidence="5">XJ109</strain>
    </source>
</reference>
<organism evidence="4 5">
    <name type="scientific">Algoriella xinjiangensis</name>
    <dbReference type="NCBI Taxonomy" id="684065"/>
    <lineage>
        <taxon>Bacteria</taxon>
        <taxon>Pseudomonadati</taxon>
        <taxon>Bacteroidota</taxon>
        <taxon>Flavobacteriia</taxon>
        <taxon>Flavobacteriales</taxon>
        <taxon>Weeksellaceae</taxon>
        <taxon>Algoriella</taxon>
    </lineage>
</organism>
<dbReference type="NCBIfam" id="TIGR00621">
    <property type="entry name" value="ssb"/>
    <property type="match status" value="1"/>
</dbReference>
<accession>A0A1I5A3H5</accession>
<dbReference type="PANTHER" id="PTHR10302">
    <property type="entry name" value="SINGLE-STRANDED DNA-BINDING PROTEIN"/>
    <property type="match status" value="1"/>
</dbReference>
<dbReference type="Proteomes" id="UP000199149">
    <property type="component" value="Unassembled WGS sequence"/>
</dbReference>
<dbReference type="PANTHER" id="PTHR10302:SF0">
    <property type="entry name" value="SINGLE-STRANDED DNA-BINDING PROTEIN, MITOCHONDRIAL"/>
    <property type="match status" value="1"/>
</dbReference>
<dbReference type="InterPro" id="IPR011344">
    <property type="entry name" value="ssDNA-bd"/>
</dbReference>
<name>A0A1I5A3H5_9FLAO</name>